<dbReference type="Gene3D" id="3.40.30.60">
    <property type="entry name" value="FHIPEP family, domain 1"/>
    <property type="match status" value="1"/>
</dbReference>
<keyword evidence="7" id="KW-1005">Bacterial flagellum biogenesis</keyword>
<dbReference type="Pfam" id="PF00771">
    <property type="entry name" value="FHIPEP"/>
    <property type="match status" value="1"/>
</dbReference>
<comment type="subcellular location">
    <subcellularLocation>
        <location evidence="1 7">Cell membrane</location>
        <topology evidence="1 7">Multi-pass membrane protein</topology>
    </subcellularLocation>
</comment>
<evidence type="ECO:0000256" key="2">
    <source>
        <dbReference type="ARBA" id="ARBA00008835"/>
    </source>
</evidence>
<keyword evidence="7" id="KW-0653">Protein transport</keyword>
<evidence type="ECO:0000256" key="1">
    <source>
        <dbReference type="ARBA" id="ARBA00004651"/>
    </source>
</evidence>
<feature type="transmembrane region" description="Helical" evidence="7">
    <location>
        <begin position="67"/>
        <end position="86"/>
    </location>
</feature>
<dbReference type="PANTHER" id="PTHR30161:SF1">
    <property type="entry name" value="FLAGELLAR BIOSYNTHESIS PROTEIN FLHA-RELATED"/>
    <property type="match status" value="1"/>
</dbReference>
<dbReference type="EMBL" id="SJPH01000004">
    <property type="protein sequence ID" value="TWT43165.1"/>
    <property type="molecule type" value="Genomic_DNA"/>
</dbReference>
<protein>
    <recommendedName>
        <fullName evidence="7">Flagellar biosynthesis protein FlhA</fullName>
    </recommendedName>
</protein>
<keyword evidence="8" id="KW-0966">Cell projection</keyword>
<feature type="transmembrane region" description="Helical" evidence="7">
    <location>
        <begin position="313"/>
        <end position="335"/>
    </location>
</feature>
<dbReference type="InterPro" id="IPR025505">
    <property type="entry name" value="FHIPEP_CS"/>
</dbReference>
<dbReference type="AlphaFoldDB" id="A0A5C5VYP9"/>
<reference evidence="8 9" key="1">
    <citation type="submission" date="2019-02" db="EMBL/GenBank/DDBJ databases">
        <title>Deep-cultivation of Planctomycetes and their phenomic and genomic characterization uncovers novel biology.</title>
        <authorList>
            <person name="Wiegand S."/>
            <person name="Jogler M."/>
            <person name="Boedeker C."/>
            <person name="Pinto D."/>
            <person name="Vollmers J."/>
            <person name="Rivas-Marin E."/>
            <person name="Kohn T."/>
            <person name="Peeters S.H."/>
            <person name="Heuer A."/>
            <person name="Rast P."/>
            <person name="Oberbeckmann S."/>
            <person name="Bunk B."/>
            <person name="Jeske O."/>
            <person name="Meyerdierks A."/>
            <person name="Storesund J.E."/>
            <person name="Kallscheuer N."/>
            <person name="Luecker S."/>
            <person name="Lage O.M."/>
            <person name="Pohl T."/>
            <person name="Merkel B.J."/>
            <person name="Hornburger P."/>
            <person name="Mueller R.-W."/>
            <person name="Bruemmer F."/>
            <person name="Labrenz M."/>
            <person name="Spormann A.M."/>
            <person name="Op Den Camp H."/>
            <person name="Overmann J."/>
            <person name="Amann R."/>
            <person name="Jetten M.S.M."/>
            <person name="Mascher T."/>
            <person name="Medema M.H."/>
            <person name="Devos D.P."/>
            <person name="Kaster A.-K."/>
            <person name="Ovreas L."/>
            <person name="Rohde M."/>
            <person name="Galperin M.Y."/>
            <person name="Jogler C."/>
        </authorList>
    </citation>
    <scope>NUCLEOTIDE SEQUENCE [LARGE SCALE GENOMIC DNA]</scope>
    <source>
        <strain evidence="8 9">Pla111</strain>
    </source>
</reference>
<comment type="function">
    <text evidence="7">Required for formation of the rod structure of the flagellar apparatus. Together with FliI and FliH, may constitute the export apparatus of flagellin.</text>
</comment>
<name>A0A5C5VYP9_9BACT</name>
<keyword evidence="5 7" id="KW-1133">Transmembrane helix</keyword>
<evidence type="ECO:0000256" key="4">
    <source>
        <dbReference type="ARBA" id="ARBA00022692"/>
    </source>
</evidence>
<comment type="caution">
    <text evidence="8">The sequence shown here is derived from an EMBL/GenBank/DDBJ whole genome shotgun (WGS) entry which is preliminary data.</text>
</comment>
<dbReference type="GO" id="GO:0009306">
    <property type="term" value="P:protein secretion"/>
    <property type="evidence" value="ECO:0007669"/>
    <property type="project" value="InterPro"/>
</dbReference>
<evidence type="ECO:0000313" key="8">
    <source>
        <dbReference type="EMBL" id="TWT43165.1"/>
    </source>
</evidence>
<keyword evidence="6 7" id="KW-0472">Membrane</keyword>
<evidence type="ECO:0000256" key="5">
    <source>
        <dbReference type="ARBA" id="ARBA00022989"/>
    </source>
</evidence>
<feature type="transmembrane region" description="Helical" evidence="7">
    <location>
        <begin position="231"/>
        <end position="251"/>
    </location>
</feature>
<dbReference type="PRINTS" id="PR00949">
    <property type="entry name" value="TYPE3IMAPROT"/>
</dbReference>
<feature type="transmembrane region" description="Helical" evidence="7">
    <location>
        <begin position="43"/>
        <end position="61"/>
    </location>
</feature>
<feature type="transmembrane region" description="Helical" evidence="7">
    <location>
        <begin position="273"/>
        <end position="292"/>
    </location>
</feature>
<dbReference type="InterPro" id="IPR006301">
    <property type="entry name" value="FlhA"/>
</dbReference>
<evidence type="ECO:0000256" key="7">
    <source>
        <dbReference type="RuleBase" id="RU364093"/>
    </source>
</evidence>
<dbReference type="InterPro" id="IPR042196">
    <property type="entry name" value="FHIPEP_4"/>
</dbReference>
<accession>A0A5C5VYP9</accession>
<evidence type="ECO:0000256" key="3">
    <source>
        <dbReference type="ARBA" id="ARBA00022475"/>
    </source>
</evidence>
<dbReference type="GO" id="GO:0005886">
    <property type="term" value="C:plasma membrane"/>
    <property type="evidence" value="ECO:0007669"/>
    <property type="project" value="UniProtKB-SubCell"/>
</dbReference>
<dbReference type="PIRSF" id="PIRSF005419">
    <property type="entry name" value="FlhA"/>
    <property type="match status" value="1"/>
</dbReference>
<evidence type="ECO:0000313" key="9">
    <source>
        <dbReference type="Proteomes" id="UP000318995"/>
    </source>
</evidence>
<comment type="similarity">
    <text evidence="2 7">Belongs to the FHIPEP (flagella/HR/invasion proteins export pore) family.</text>
</comment>
<dbReference type="PROSITE" id="PS00994">
    <property type="entry name" value="FHIPEP"/>
    <property type="match status" value="1"/>
</dbReference>
<dbReference type="Gene3D" id="1.10.8.540">
    <property type="entry name" value="FHIPEP family, domain 3"/>
    <property type="match status" value="1"/>
</dbReference>
<dbReference type="NCBIfam" id="TIGR01398">
    <property type="entry name" value="FlhA"/>
    <property type="match status" value="1"/>
</dbReference>
<feature type="transmembrane region" description="Helical" evidence="7">
    <location>
        <begin position="98"/>
        <end position="118"/>
    </location>
</feature>
<evidence type="ECO:0000256" key="6">
    <source>
        <dbReference type="ARBA" id="ARBA00023136"/>
    </source>
</evidence>
<organism evidence="8 9">
    <name type="scientific">Botrimarina hoheduenensis</name>
    <dbReference type="NCBI Taxonomy" id="2528000"/>
    <lineage>
        <taxon>Bacteria</taxon>
        <taxon>Pseudomonadati</taxon>
        <taxon>Planctomycetota</taxon>
        <taxon>Planctomycetia</taxon>
        <taxon>Pirellulales</taxon>
        <taxon>Lacipirellulaceae</taxon>
        <taxon>Botrimarina</taxon>
    </lineage>
</organism>
<dbReference type="Proteomes" id="UP000318995">
    <property type="component" value="Unassembled WGS sequence"/>
</dbReference>
<keyword evidence="7" id="KW-1006">Bacterial flagellum protein export</keyword>
<dbReference type="OrthoDB" id="9759185at2"/>
<keyword evidence="8" id="KW-0969">Cilium</keyword>
<feature type="transmembrane region" description="Helical" evidence="7">
    <location>
        <begin position="145"/>
        <end position="163"/>
    </location>
</feature>
<dbReference type="InterPro" id="IPR042194">
    <property type="entry name" value="FHIPEP_1"/>
</dbReference>
<dbReference type="GO" id="GO:0044780">
    <property type="term" value="P:bacterial-type flagellum assembly"/>
    <property type="evidence" value="ECO:0007669"/>
    <property type="project" value="InterPro"/>
</dbReference>
<keyword evidence="3 7" id="KW-1003">Cell membrane</keyword>
<keyword evidence="9" id="KW-1185">Reference proteome</keyword>
<dbReference type="InterPro" id="IPR001712">
    <property type="entry name" value="T3SS_FHIPEP"/>
</dbReference>
<dbReference type="PANTHER" id="PTHR30161">
    <property type="entry name" value="FLAGELLAR EXPORT PROTEIN, MEMBRANE FLHA SUBUNIT-RELATED"/>
    <property type="match status" value="1"/>
</dbReference>
<keyword evidence="8" id="KW-0282">Flagellum</keyword>
<gene>
    <name evidence="7 8" type="primary">flhA</name>
    <name evidence="8" type="ORF">Pla111_21150</name>
</gene>
<keyword evidence="4 7" id="KW-0812">Transmembrane</keyword>
<dbReference type="InterPro" id="IPR042193">
    <property type="entry name" value="FHIPEP_3"/>
</dbReference>
<proteinExistence type="inferred from homology"/>
<dbReference type="Gene3D" id="3.40.50.12790">
    <property type="entry name" value="FHIPEP family, domain 4"/>
    <property type="match status" value="1"/>
</dbReference>
<sequence length="720" mass="77123">MRPAGRVTLPASSSVRRIARSPLVPQNTPKTAVRGPWARVTDLALPVAIITSVLVILAPLPAWIMDLLLAGNITISVIVLLTTIYVRSPLEFSIFPSLLLATTLARLVLNVATTRLILTKASSEKLEAAGGVIMAFSDFVAGDRIVVGIIIFVIIVVIQFMVITKGATRISEVAARFALDGMPGKQMAIDADLNAGIIDEHEAQRRRTEITSQADFYGAMDGASKFVRGDAVAGIVITLVNILGGLIIGIAEEGMSASEAGSLFTRLTIGDGLVSQVPAFLISIAAGLLVTRSTQKTNMPAEFIDQIFSRPQALALAGGFLGILVFTSLPTVPLLSLGAACVMLSRVVGKGPSPAAAAAAAEAEQAAASPPPEPRVEDRLAVDPMEIELGVGLIRLADPNRGGDLLERVQKVRGNVAGEIGLVMPKVRIRDNMRLEPNDYRIKIADMPIAQGTIEPALMMAIDSGATSGVVDGLETTDPAFGAPARWITPERQDQAEMLGWTVVEPGAVLATHLTEVCRRHADEILTRDAAKHLIDELKQATPTVVDELIPDVMSLSEVQNVLRLLLREQVSIRQLATILEVLGDNAPKSKDPILLAELVRHRLARQLCTRYRDAENRLHVAAFDPALEDRIRNGFEHSDRGLMIRLPPALLEAIAGRVRDAVQPLINQGHTPVVLVSPQVRAAVKQITESHLPQLVVMSFNEVTRDTTLVTSGVVSDIA</sequence>
<keyword evidence="7" id="KW-0813">Transport</keyword>